<dbReference type="RefSeq" id="WP_188970834.1">
    <property type="nucleotide sequence ID" value="NZ_BMOL01000006.1"/>
</dbReference>
<sequence>MTHSIGIIGAGNISTAYLKIARELGVFRVAAITDLDPHRAQAQASAYGSRAVTLEALLADPEIVAVVNLTPPAAHAAASLAALNAGKHVYSEKPLATTRADGQAILAAARARGLRVGGAPDTFLGAGLQTARELLDAGRIGRPVAATAFMLGNGPEGWHPDPDFFYQPGAGPLFDMGPYYLTALVNLLGGVTRVGGSAVRAHAEREIGSGPRQGQRISVGTPTHVTAQLTFGAHGGGPHGGDAAAVGPVATFIASFDVQASEVPRIEIYGTTGTLSLPDPNTFGGPLRVHAAGEEHWETVELTRPFQDNARGIGLADMLAATETGAAHRASGELAYHVLDVMQGVLDAAEAGRTLTVQSRVARPAALNAHPEWLTHGVT</sequence>
<comment type="caution">
    <text evidence="4">The sequence shown here is derived from an EMBL/GenBank/DDBJ whole genome shotgun (WGS) entry which is preliminary data.</text>
</comment>
<proteinExistence type="predicted"/>
<dbReference type="Gene3D" id="3.30.360.10">
    <property type="entry name" value="Dihydrodipicolinate Reductase, domain 2"/>
    <property type="match status" value="1"/>
</dbReference>
<dbReference type="InterPro" id="IPR000683">
    <property type="entry name" value="Gfo/Idh/MocA-like_OxRdtase_N"/>
</dbReference>
<dbReference type="InterPro" id="IPR036291">
    <property type="entry name" value="NAD(P)-bd_dom_sf"/>
</dbReference>
<dbReference type="Pfam" id="PF01408">
    <property type="entry name" value="GFO_IDH_MocA"/>
    <property type="match status" value="1"/>
</dbReference>
<keyword evidence="5" id="KW-1185">Reference proteome</keyword>
<dbReference type="Proteomes" id="UP000639973">
    <property type="component" value="Unassembled WGS sequence"/>
</dbReference>
<dbReference type="InterPro" id="IPR050463">
    <property type="entry name" value="Gfo/Idh/MocA_oxidrdct_glycsds"/>
</dbReference>
<reference evidence="5" key="1">
    <citation type="journal article" date="2019" name="Int. J. Syst. Evol. Microbiol.">
        <title>The Global Catalogue of Microorganisms (GCM) 10K type strain sequencing project: providing services to taxonomists for standard genome sequencing and annotation.</title>
        <authorList>
            <consortium name="The Broad Institute Genomics Platform"/>
            <consortium name="The Broad Institute Genome Sequencing Center for Infectious Disease"/>
            <person name="Wu L."/>
            <person name="Ma J."/>
        </authorList>
    </citation>
    <scope>NUCLEOTIDE SEQUENCE [LARGE SCALE GENOMIC DNA]</scope>
    <source>
        <strain evidence="5">JCM 15442</strain>
    </source>
</reference>
<feature type="domain" description="Gfo/Idh/MocA-like oxidoreductase N-terminal" evidence="2">
    <location>
        <begin position="5"/>
        <end position="116"/>
    </location>
</feature>
<gene>
    <name evidence="4" type="ORF">GCM10010840_16710</name>
</gene>
<keyword evidence="1" id="KW-0560">Oxidoreductase</keyword>
<organism evidence="4 5">
    <name type="scientific">Deinococcus aerolatus</name>
    <dbReference type="NCBI Taxonomy" id="522487"/>
    <lineage>
        <taxon>Bacteria</taxon>
        <taxon>Thermotogati</taxon>
        <taxon>Deinococcota</taxon>
        <taxon>Deinococci</taxon>
        <taxon>Deinococcales</taxon>
        <taxon>Deinococcaceae</taxon>
        <taxon>Deinococcus</taxon>
    </lineage>
</organism>
<evidence type="ECO:0000259" key="2">
    <source>
        <dbReference type="Pfam" id="PF01408"/>
    </source>
</evidence>
<evidence type="ECO:0000259" key="3">
    <source>
        <dbReference type="Pfam" id="PF22725"/>
    </source>
</evidence>
<dbReference type="PANTHER" id="PTHR43818">
    <property type="entry name" value="BCDNA.GH03377"/>
    <property type="match status" value="1"/>
</dbReference>
<evidence type="ECO:0000313" key="5">
    <source>
        <dbReference type="Proteomes" id="UP000639973"/>
    </source>
</evidence>
<evidence type="ECO:0000313" key="4">
    <source>
        <dbReference type="EMBL" id="GGL79482.1"/>
    </source>
</evidence>
<accession>A0ABQ2G881</accession>
<dbReference type="InterPro" id="IPR055170">
    <property type="entry name" value="GFO_IDH_MocA-like_dom"/>
</dbReference>
<name>A0ABQ2G881_9DEIO</name>
<dbReference type="SUPFAM" id="SSF51735">
    <property type="entry name" value="NAD(P)-binding Rossmann-fold domains"/>
    <property type="match status" value="1"/>
</dbReference>
<evidence type="ECO:0000256" key="1">
    <source>
        <dbReference type="ARBA" id="ARBA00023002"/>
    </source>
</evidence>
<dbReference type="SUPFAM" id="SSF55347">
    <property type="entry name" value="Glyceraldehyde-3-phosphate dehydrogenase-like, C-terminal domain"/>
    <property type="match status" value="1"/>
</dbReference>
<protein>
    <submittedName>
        <fullName evidence="4">Oxidoreductase</fullName>
    </submittedName>
</protein>
<dbReference type="Gene3D" id="3.40.50.720">
    <property type="entry name" value="NAD(P)-binding Rossmann-like Domain"/>
    <property type="match status" value="1"/>
</dbReference>
<dbReference type="PANTHER" id="PTHR43818:SF11">
    <property type="entry name" value="BCDNA.GH03377"/>
    <property type="match status" value="1"/>
</dbReference>
<dbReference type="EMBL" id="BMOL01000006">
    <property type="protein sequence ID" value="GGL79482.1"/>
    <property type="molecule type" value="Genomic_DNA"/>
</dbReference>
<feature type="domain" description="GFO/IDH/MocA-like oxidoreductase" evidence="3">
    <location>
        <begin position="129"/>
        <end position="275"/>
    </location>
</feature>
<dbReference type="Pfam" id="PF22725">
    <property type="entry name" value="GFO_IDH_MocA_C3"/>
    <property type="match status" value="1"/>
</dbReference>